<sequence>MLYKNVRIASIAHVLPEEIVSSSKIEQRLSPLYARLKLPEGRLELMSGIRERRFYPVGTLPGDVSLRTAAAALSSSGLAPDRIGACLHGSVCRDCLEPATACRVHHALQLPHHCVVQDVSNACLGILSGAAQIATLIEAGQIEAGIVVGTETGRALVENTIVRLNADKTLTRDSIKNSLASLTIGSASAAIVLCRADMTDRGGRLVAATAYADTTHHELCRSEGLSQVMHTDSERLMRAGVNAGCQNFQRLLEVTGWSRDDINRTFCHQVGSAHRKLMLSELGLPLERDYATLEWLGNTGSAALPATLSIGIEQGLLSDGDQIALLGIGSGVNCLMMAVRWGVH</sequence>
<evidence type="ECO:0000259" key="3">
    <source>
        <dbReference type="Pfam" id="PF00108"/>
    </source>
</evidence>
<evidence type="ECO:0000256" key="1">
    <source>
        <dbReference type="ARBA" id="ARBA00022679"/>
    </source>
</evidence>
<dbReference type="EC" id="2.3.1.180" evidence="5"/>
<reference evidence="5 6" key="1">
    <citation type="submission" date="2019-02" db="EMBL/GenBank/DDBJ databases">
        <title>Deep-cultivation of Planctomycetes and their phenomic and genomic characterization uncovers novel biology.</title>
        <authorList>
            <person name="Wiegand S."/>
            <person name="Jogler M."/>
            <person name="Boedeker C."/>
            <person name="Pinto D."/>
            <person name="Vollmers J."/>
            <person name="Rivas-Marin E."/>
            <person name="Kohn T."/>
            <person name="Peeters S.H."/>
            <person name="Heuer A."/>
            <person name="Rast P."/>
            <person name="Oberbeckmann S."/>
            <person name="Bunk B."/>
            <person name="Jeske O."/>
            <person name="Meyerdierks A."/>
            <person name="Storesund J.E."/>
            <person name="Kallscheuer N."/>
            <person name="Luecker S."/>
            <person name="Lage O.M."/>
            <person name="Pohl T."/>
            <person name="Merkel B.J."/>
            <person name="Hornburger P."/>
            <person name="Mueller R.-W."/>
            <person name="Bruemmer F."/>
            <person name="Labrenz M."/>
            <person name="Spormann A.M."/>
            <person name="Op Den Camp H."/>
            <person name="Overmann J."/>
            <person name="Amann R."/>
            <person name="Jetten M.S.M."/>
            <person name="Mascher T."/>
            <person name="Medema M.H."/>
            <person name="Devos D.P."/>
            <person name="Kaster A.-K."/>
            <person name="Ovreas L."/>
            <person name="Rohde M."/>
            <person name="Galperin M.Y."/>
            <person name="Jogler C."/>
        </authorList>
    </citation>
    <scope>NUCLEOTIDE SEQUENCE [LARGE SCALE GENOMIC DNA]</scope>
    <source>
        <strain evidence="5 6">Pla111</strain>
    </source>
</reference>
<dbReference type="EMBL" id="SJPH01000001">
    <property type="protein sequence ID" value="TWT48654.1"/>
    <property type="molecule type" value="Genomic_DNA"/>
</dbReference>
<dbReference type="RefSeq" id="WP_146570891.1">
    <property type="nucleotide sequence ID" value="NZ_SJPH01000001.1"/>
</dbReference>
<feature type="domain" description="Beta-ketoacyl-[acyl-carrier-protein] synthase III C-terminal" evidence="4">
    <location>
        <begin position="252"/>
        <end position="341"/>
    </location>
</feature>
<name>A0A5C5WDA9_9BACT</name>
<protein>
    <submittedName>
        <fullName evidence="5">3-oxoacyl-[acyl-carrier-protein] synthase 3</fullName>
        <ecNumber evidence="5">2.3.1.180</ecNumber>
    </submittedName>
</protein>
<comment type="caution">
    <text evidence="5">The sequence shown here is derived from an EMBL/GenBank/DDBJ whole genome shotgun (WGS) entry which is preliminary data.</text>
</comment>
<dbReference type="SUPFAM" id="SSF53901">
    <property type="entry name" value="Thiolase-like"/>
    <property type="match status" value="1"/>
</dbReference>
<evidence type="ECO:0000313" key="5">
    <source>
        <dbReference type="EMBL" id="TWT48654.1"/>
    </source>
</evidence>
<dbReference type="Pfam" id="PF00108">
    <property type="entry name" value="Thiolase_N"/>
    <property type="match status" value="1"/>
</dbReference>
<evidence type="ECO:0000313" key="6">
    <source>
        <dbReference type="Proteomes" id="UP000318995"/>
    </source>
</evidence>
<dbReference type="InterPro" id="IPR020616">
    <property type="entry name" value="Thiolase_N"/>
</dbReference>
<organism evidence="5 6">
    <name type="scientific">Botrimarina hoheduenensis</name>
    <dbReference type="NCBI Taxonomy" id="2528000"/>
    <lineage>
        <taxon>Bacteria</taxon>
        <taxon>Pseudomonadati</taxon>
        <taxon>Planctomycetota</taxon>
        <taxon>Planctomycetia</taxon>
        <taxon>Pirellulales</taxon>
        <taxon>Lacipirellulaceae</taxon>
        <taxon>Botrimarina</taxon>
    </lineage>
</organism>
<keyword evidence="2 5" id="KW-0012">Acyltransferase</keyword>
<dbReference type="PANTHER" id="PTHR34069">
    <property type="entry name" value="3-OXOACYL-[ACYL-CARRIER-PROTEIN] SYNTHASE 3"/>
    <property type="match status" value="1"/>
</dbReference>
<gene>
    <name evidence="5" type="primary">fabH_1</name>
    <name evidence="5" type="ORF">Pla111_04290</name>
</gene>
<dbReference type="AlphaFoldDB" id="A0A5C5WDA9"/>
<feature type="domain" description="Thiolase N-terminal" evidence="3">
    <location>
        <begin position="67"/>
        <end position="152"/>
    </location>
</feature>
<evidence type="ECO:0000259" key="4">
    <source>
        <dbReference type="Pfam" id="PF08541"/>
    </source>
</evidence>
<dbReference type="GO" id="GO:0033818">
    <property type="term" value="F:beta-ketoacyl-acyl-carrier-protein synthase III activity"/>
    <property type="evidence" value="ECO:0007669"/>
    <property type="project" value="UniProtKB-EC"/>
</dbReference>
<dbReference type="InterPro" id="IPR016039">
    <property type="entry name" value="Thiolase-like"/>
</dbReference>
<keyword evidence="6" id="KW-1185">Reference proteome</keyword>
<dbReference type="OrthoDB" id="9788274at2"/>
<dbReference type="NCBIfam" id="NF006720">
    <property type="entry name" value="PRK09258.1"/>
    <property type="match status" value="1"/>
</dbReference>
<dbReference type="Proteomes" id="UP000318995">
    <property type="component" value="Unassembled WGS sequence"/>
</dbReference>
<accession>A0A5C5WDA9</accession>
<dbReference type="GO" id="GO:0044550">
    <property type="term" value="P:secondary metabolite biosynthetic process"/>
    <property type="evidence" value="ECO:0007669"/>
    <property type="project" value="TreeGrafter"/>
</dbReference>
<dbReference type="Pfam" id="PF08541">
    <property type="entry name" value="ACP_syn_III_C"/>
    <property type="match status" value="1"/>
</dbReference>
<dbReference type="PANTHER" id="PTHR34069:SF3">
    <property type="entry name" value="ACYL-COA:ACYL-COA ALKYLTRANSFERASE"/>
    <property type="match status" value="1"/>
</dbReference>
<keyword evidence="1 5" id="KW-0808">Transferase</keyword>
<evidence type="ECO:0000256" key="2">
    <source>
        <dbReference type="ARBA" id="ARBA00023315"/>
    </source>
</evidence>
<dbReference type="InterPro" id="IPR013747">
    <property type="entry name" value="ACP_syn_III_C"/>
</dbReference>
<proteinExistence type="predicted"/>
<dbReference type="Gene3D" id="3.40.47.10">
    <property type="match status" value="2"/>
</dbReference>